<keyword evidence="3" id="KW-1185">Reference proteome</keyword>
<comment type="caution">
    <text evidence="2">The sequence shown here is derived from an EMBL/GenBank/DDBJ whole genome shotgun (WGS) entry which is preliminary data.</text>
</comment>
<dbReference type="STRING" id="483218.BACPEC_01516"/>
<gene>
    <name evidence="2" type="ORF">BACPEC_01516</name>
</gene>
<proteinExistence type="predicted"/>
<name>B7ATP4_9FIRM</name>
<dbReference type="HOGENOM" id="CLU_1253869_0_0_9"/>
<dbReference type="eggNOG" id="ENOG5033EIB">
    <property type="taxonomic scope" value="Bacteria"/>
</dbReference>
<dbReference type="NCBIfam" id="TIGR02532">
    <property type="entry name" value="IV_pilin_GFxxxE"/>
    <property type="match status" value="1"/>
</dbReference>
<keyword evidence="1" id="KW-1133">Transmembrane helix</keyword>
<dbReference type="EMBL" id="ABVQ01000036">
    <property type="protein sequence ID" value="EEC57028.1"/>
    <property type="molecule type" value="Genomic_DNA"/>
</dbReference>
<sequence>MEMCIMRMIRKCYKGNNKGISLVELLISLAVGAIVMSALTLLVSQGIKQYNKTTIMTQLQEDANIALNNISDSIMEGNYLVISNSRPAATFQTQDVAHDGKNVIYMVRDHCLYLGDNTANMDTMGILCKNVDEMKIEIVQSSLKTELAEREGTMQHKVVGINNPVQIKVTLTLELNGYTRSVSRVTSVRNLLDLDEMTMQGFRFDNAPFLEQFAEYIVND</sequence>
<protein>
    <recommendedName>
        <fullName evidence="4">Prepilin-type N-terminal cleavage/methylation domain-containing protein</fullName>
    </recommendedName>
</protein>
<dbReference type="PROSITE" id="PS00409">
    <property type="entry name" value="PROKAR_NTER_METHYL"/>
    <property type="match status" value="1"/>
</dbReference>
<dbReference type="Pfam" id="PF07963">
    <property type="entry name" value="N_methyl"/>
    <property type="match status" value="1"/>
</dbReference>
<keyword evidence="1" id="KW-0472">Membrane</keyword>
<evidence type="ECO:0000313" key="2">
    <source>
        <dbReference type="EMBL" id="EEC57028.1"/>
    </source>
</evidence>
<evidence type="ECO:0000313" key="3">
    <source>
        <dbReference type="Proteomes" id="UP000003136"/>
    </source>
</evidence>
<reference evidence="2 3" key="2">
    <citation type="submission" date="2008-11" db="EMBL/GenBank/DDBJ databases">
        <authorList>
            <person name="Fulton L."/>
            <person name="Clifton S."/>
            <person name="Fulton B."/>
            <person name="Xu J."/>
            <person name="Minx P."/>
            <person name="Pepin K.H."/>
            <person name="Johnson M."/>
            <person name="Bhonagiri V."/>
            <person name="Nash W.E."/>
            <person name="Mardis E.R."/>
            <person name="Wilson R.K."/>
        </authorList>
    </citation>
    <scope>NUCLEOTIDE SEQUENCE [LARGE SCALE GENOMIC DNA]</scope>
    <source>
        <strain evidence="2 3">ATCC 43243</strain>
    </source>
</reference>
<keyword evidence="1" id="KW-0812">Transmembrane</keyword>
<dbReference type="InterPro" id="IPR012902">
    <property type="entry name" value="N_methyl_site"/>
</dbReference>
<feature type="transmembrane region" description="Helical" evidence="1">
    <location>
        <begin position="21"/>
        <end position="43"/>
    </location>
</feature>
<organism evidence="2 3">
    <name type="scientific">[Bacteroides] pectinophilus ATCC 43243</name>
    <dbReference type="NCBI Taxonomy" id="483218"/>
    <lineage>
        <taxon>Bacteria</taxon>
        <taxon>Bacillati</taxon>
        <taxon>Bacillota</taxon>
        <taxon>Clostridia</taxon>
        <taxon>Eubacteriales</taxon>
    </lineage>
</organism>
<dbReference type="Proteomes" id="UP000003136">
    <property type="component" value="Unassembled WGS sequence"/>
</dbReference>
<evidence type="ECO:0008006" key="4">
    <source>
        <dbReference type="Google" id="ProtNLM"/>
    </source>
</evidence>
<reference evidence="2 3" key="1">
    <citation type="submission" date="2008-11" db="EMBL/GenBank/DDBJ databases">
        <title>Draft genome sequence of Bacteroides pectinophilus (ATCC 43243).</title>
        <authorList>
            <person name="Sudarsanam P."/>
            <person name="Ley R."/>
            <person name="Guruge J."/>
            <person name="Turnbaugh P.J."/>
            <person name="Mahowald M."/>
            <person name="Liep D."/>
            <person name="Gordon J."/>
        </authorList>
    </citation>
    <scope>NUCLEOTIDE SEQUENCE [LARGE SCALE GENOMIC DNA]</scope>
    <source>
        <strain evidence="2 3">ATCC 43243</strain>
    </source>
</reference>
<evidence type="ECO:0000256" key="1">
    <source>
        <dbReference type="SAM" id="Phobius"/>
    </source>
</evidence>
<accession>B7ATP4</accession>
<dbReference type="AlphaFoldDB" id="B7ATP4"/>